<reference evidence="2" key="1">
    <citation type="submission" date="2019-10" db="EMBL/GenBank/DDBJ databases">
        <title>The sequence and de novo assembly of the wild yak genome.</title>
        <authorList>
            <person name="Liu Y."/>
        </authorList>
    </citation>
    <scope>NUCLEOTIDE SEQUENCE [LARGE SCALE GENOMIC DNA]</scope>
    <source>
        <strain evidence="2">WY2019</strain>
    </source>
</reference>
<sequence>MKDDVITFLAAGALLGSTNLYFPKEQYIYRRKSDGVYTRNPKRTWEKLLNLRQRAELQFAAALLLEPPLTRPRQLPGAKTPGAYEPRADRQPLPEAYSEEIKREEQVAAEQALTKEDFTVNGSLQQLSATLLDLRCWPSPQAGSELAAYSADPPEGWPAAPTAQATGWISLGPSHKARQQAASSGAIGQVCSCNSSGSRAAGTALSVHSPSHGTRGRNGEEGRAAFAFFHSQARSSSPEGFGEPREPVASLK</sequence>
<dbReference type="InterPro" id="IPR023591">
    <property type="entry name" value="Ribosomal_uS2_flav_dom_sf"/>
</dbReference>
<keyword evidence="3" id="KW-1185">Reference proteome</keyword>
<evidence type="ECO:0008006" key="4">
    <source>
        <dbReference type="Google" id="ProtNLM"/>
    </source>
</evidence>
<gene>
    <name evidence="2" type="ORF">E5288_WYG021751</name>
</gene>
<dbReference type="EMBL" id="VBQZ03000485">
    <property type="protein sequence ID" value="MXQ99492.1"/>
    <property type="molecule type" value="Genomic_DNA"/>
</dbReference>
<accession>A0A6B0SAQ0</accession>
<proteinExistence type="predicted"/>
<dbReference type="SUPFAM" id="SSF52313">
    <property type="entry name" value="Ribosomal protein S2"/>
    <property type="match status" value="1"/>
</dbReference>
<feature type="region of interest" description="Disordered" evidence="1">
    <location>
        <begin position="201"/>
        <end position="252"/>
    </location>
</feature>
<dbReference type="Gene3D" id="3.40.50.10490">
    <property type="entry name" value="Glucose-6-phosphate isomerase like protein, domain 1"/>
    <property type="match status" value="1"/>
</dbReference>
<feature type="region of interest" description="Disordered" evidence="1">
    <location>
        <begin position="70"/>
        <end position="92"/>
    </location>
</feature>
<evidence type="ECO:0000313" key="3">
    <source>
        <dbReference type="Proteomes" id="UP000322234"/>
    </source>
</evidence>
<name>A0A6B0SAQ0_9CETA</name>
<evidence type="ECO:0000256" key="1">
    <source>
        <dbReference type="SAM" id="MobiDB-lite"/>
    </source>
</evidence>
<comment type="caution">
    <text evidence="2">The sequence shown here is derived from an EMBL/GenBank/DDBJ whole genome shotgun (WGS) entry which is preliminary data.</text>
</comment>
<protein>
    <recommendedName>
        <fullName evidence="4">40S ribosomal protein SA C-terminal domain-containing protein</fullName>
    </recommendedName>
</protein>
<dbReference type="AlphaFoldDB" id="A0A6B0SAQ0"/>
<evidence type="ECO:0000313" key="2">
    <source>
        <dbReference type="EMBL" id="MXQ99492.1"/>
    </source>
</evidence>
<dbReference type="Proteomes" id="UP000322234">
    <property type="component" value="Unassembled WGS sequence"/>
</dbReference>
<organism evidence="2 3">
    <name type="scientific">Bos mutus</name>
    <name type="common">wild yak</name>
    <dbReference type="NCBI Taxonomy" id="72004"/>
    <lineage>
        <taxon>Eukaryota</taxon>
        <taxon>Metazoa</taxon>
        <taxon>Chordata</taxon>
        <taxon>Craniata</taxon>
        <taxon>Vertebrata</taxon>
        <taxon>Euteleostomi</taxon>
        <taxon>Mammalia</taxon>
        <taxon>Eutheria</taxon>
        <taxon>Laurasiatheria</taxon>
        <taxon>Artiodactyla</taxon>
        <taxon>Ruminantia</taxon>
        <taxon>Pecora</taxon>
        <taxon>Bovidae</taxon>
        <taxon>Bovinae</taxon>
        <taxon>Bos</taxon>
    </lineage>
</organism>